<dbReference type="InterPro" id="IPR036396">
    <property type="entry name" value="Cyt_P450_sf"/>
</dbReference>
<dbReference type="GO" id="GO:0016705">
    <property type="term" value="F:oxidoreductase activity, acting on paired donors, with incorporation or reduction of molecular oxygen"/>
    <property type="evidence" value="ECO:0007669"/>
    <property type="project" value="InterPro"/>
</dbReference>
<evidence type="ECO:0000256" key="6">
    <source>
        <dbReference type="ARBA" id="ARBA00023002"/>
    </source>
</evidence>
<evidence type="ECO:0000256" key="4">
    <source>
        <dbReference type="ARBA" id="ARBA00022617"/>
    </source>
</evidence>
<comment type="subcellular location">
    <subcellularLocation>
        <location evidence="2">Membrane</location>
    </subcellularLocation>
</comment>
<keyword evidence="11" id="KW-1185">Reference proteome</keyword>
<reference evidence="10 11" key="1">
    <citation type="journal article" date="2020" name="Mol. Biol. Evol.">
        <title>Distinct Expression and Methylation Patterns for Genes with Different Fates following a Single Whole-Genome Duplication in Flowering Plants.</title>
        <authorList>
            <person name="Shi T."/>
            <person name="Rahmani R.S."/>
            <person name="Gugger P.F."/>
            <person name="Wang M."/>
            <person name="Li H."/>
            <person name="Zhang Y."/>
            <person name="Li Z."/>
            <person name="Wang Q."/>
            <person name="Van de Peer Y."/>
            <person name="Marchal K."/>
            <person name="Chen J."/>
        </authorList>
    </citation>
    <scope>NUCLEOTIDE SEQUENCE [LARGE SCALE GENOMIC DNA]</scope>
    <source>
        <tissue evidence="10">Leaf</tissue>
    </source>
</reference>
<dbReference type="GO" id="GO:0016020">
    <property type="term" value="C:membrane"/>
    <property type="evidence" value="ECO:0007669"/>
    <property type="project" value="UniProtKB-SubCell"/>
</dbReference>
<dbReference type="Gene3D" id="1.10.630.10">
    <property type="entry name" value="Cytochrome P450"/>
    <property type="match status" value="1"/>
</dbReference>
<proteinExistence type="inferred from homology"/>
<gene>
    <name evidence="10" type="ORF">HUJ06_005952</name>
</gene>
<comment type="caution">
    <text evidence="10">The sequence shown here is derived from an EMBL/GenBank/DDBJ whole genome shotgun (WGS) entry which is preliminary data.</text>
</comment>
<dbReference type="PANTHER" id="PTHR47943">
    <property type="entry name" value="CYTOCHROME P450 93A3-LIKE"/>
    <property type="match status" value="1"/>
</dbReference>
<keyword evidence="4" id="KW-0349">Heme</keyword>
<keyword evidence="9" id="KW-0472">Membrane</keyword>
<evidence type="ECO:0000256" key="1">
    <source>
        <dbReference type="ARBA" id="ARBA00001971"/>
    </source>
</evidence>
<evidence type="ECO:0000256" key="2">
    <source>
        <dbReference type="ARBA" id="ARBA00004370"/>
    </source>
</evidence>
<keyword evidence="5" id="KW-0479">Metal-binding</keyword>
<evidence type="ECO:0000256" key="7">
    <source>
        <dbReference type="ARBA" id="ARBA00023004"/>
    </source>
</evidence>
<evidence type="ECO:0000256" key="3">
    <source>
        <dbReference type="ARBA" id="ARBA00010617"/>
    </source>
</evidence>
<keyword evidence="8" id="KW-0503">Monooxygenase</keyword>
<organism evidence="10 11">
    <name type="scientific">Nelumbo nucifera</name>
    <name type="common">Sacred lotus</name>
    <dbReference type="NCBI Taxonomy" id="4432"/>
    <lineage>
        <taxon>Eukaryota</taxon>
        <taxon>Viridiplantae</taxon>
        <taxon>Streptophyta</taxon>
        <taxon>Embryophyta</taxon>
        <taxon>Tracheophyta</taxon>
        <taxon>Spermatophyta</taxon>
        <taxon>Magnoliopsida</taxon>
        <taxon>Proteales</taxon>
        <taxon>Nelumbonaceae</taxon>
        <taxon>Nelumbo</taxon>
    </lineage>
</organism>
<evidence type="ECO:0000313" key="10">
    <source>
        <dbReference type="EMBL" id="DAD35312.1"/>
    </source>
</evidence>
<dbReference type="GO" id="GO:0004497">
    <property type="term" value="F:monooxygenase activity"/>
    <property type="evidence" value="ECO:0007669"/>
    <property type="project" value="UniProtKB-KW"/>
</dbReference>
<evidence type="ECO:0000256" key="9">
    <source>
        <dbReference type="ARBA" id="ARBA00023136"/>
    </source>
</evidence>
<evidence type="ECO:0000313" key="11">
    <source>
        <dbReference type="Proteomes" id="UP000607653"/>
    </source>
</evidence>
<dbReference type="Proteomes" id="UP000607653">
    <property type="component" value="Unassembled WGS sequence"/>
</dbReference>
<dbReference type="AlphaFoldDB" id="A0A822YRP5"/>
<dbReference type="Pfam" id="PF00067">
    <property type="entry name" value="p450"/>
    <property type="match status" value="1"/>
</dbReference>
<accession>A0A822YRP5</accession>
<dbReference type="InterPro" id="IPR002401">
    <property type="entry name" value="Cyt_P450_E_grp-I"/>
</dbReference>
<dbReference type="GO" id="GO:0005506">
    <property type="term" value="F:iron ion binding"/>
    <property type="evidence" value="ECO:0007669"/>
    <property type="project" value="InterPro"/>
</dbReference>
<evidence type="ECO:0000256" key="8">
    <source>
        <dbReference type="ARBA" id="ARBA00023033"/>
    </source>
</evidence>
<evidence type="ECO:0000256" key="5">
    <source>
        <dbReference type="ARBA" id="ARBA00022723"/>
    </source>
</evidence>
<protein>
    <recommendedName>
        <fullName evidence="12">Cytochrome P450 CYP736A12-like</fullName>
    </recommendedName>
</protein>
<comment type="cofactor">
    <cofactor evidence="1">
        <name>heme</name>
        <dbReference type="ChEBI" id="CHEBI:30413"/>
    </cofactor>
</comment>
<keyword evidence="7" id="KW-0408">Iron</keyword>
<dbReference type="PANTHER" id="PTHR47943:SF9">
    <property type="entry name" value="CYTOCHROME P450"/>
    <property type="match status" value="1"/>
</dbReference>
<comment type="similarity">
    <text evidence="3">Belongs to the cytochrome P450 family.</text>
</comment>
<dbReference type="EMBL" id="DUZY01000004">
    <property type="protein sequence ID" value="DAD35312.1"/>
    <property type="molecule type" value="Genomic_DNA"/>
</dbReference>
<dbReference type="SUPFAM" id="SSF48264">
    <property type="entry name" value="Cytochrome P450"/>
    <property type="match status" value="1"/>
</dbReference>
<keyword evidence="6" id="KW-0560">Oxidoreductase</keyword>
<dbReference type="GO" id="GO:0020037">
    <property type="term" value="F:heme binding"/>
    <property type="evidence" value="ECO:0007669"/>
    <property type="project" value="InterPro"/>
</dbReference>
<name>A0A822YRP5_NELNU</name>
<dbReference type="InterPro" id="IPR001128">
    <property type="entry name" value="Cyt_P450"/>
</dbReference>
<dbReference type="PRINTS" id="PR00463">
    <property type="entry name" value="EP450I"/>
</dbReference>
<sequence>MKKVSKLLDEFLEKIIDEHVQYTNNHQGHHRDFAHVMLSLMEPQDAAKELSNIIGIDRTNIKAIILDMLVGAMDTSATAIEWGFSEILRHTRVMKRVQEELREVVGMDRLVEDLIRLEDLDMVMKESMRLHPVAPLLDPTT</sequence>
<evidence type="ECO:0008006" key="12">
    <source>
        <dbReference type="Google" id="ProtNLM"/>
    </source>
</evidence>